<reference evidence="1 2" key="1">
    <citation type="submission" date="2022-03" db="EMBL/GenBank/DDBJ databases">
        <title>Draft genome sequence of Furfurilactobacillus curtus JCM 31185.</title>
        <authorList>
            <person name="Suzuki S."/>
            <person name="Endo A."/>
            <person name="Kajikawa A."/>
        </authorList>
    </citation>
    <scope>NUCLEOTIDE SEQUENCE [LARGE SCALE GENOMIC DNA]</scope>
    <source>
        <strain evidence="1 2">JCM 31185</strain>
    </source>
</reference>
<dbReference type="Proteomes" id="UP001628078">
    <property type="component" value="Unassembled WGS sequence"/>
</dbReference>
<accession>A0ABQ5JPR5</accession>
<name>A0ABQ5JPR5_9LACO</name>
<dbReference type="RefSeq" id="WP_407883795.1">
    <property type="nucleotide sequence ID" value="NZ_BQXO01000003.1"/>
</dbReference>
<dbReference type="EMBL" id="BQXO01000003">
    <property type="protein sequence ID" value="GKT06015.1"/>
    <property type="molecule type" value="Genomic_DNA"/>
</dbReference>
<organism evidence="1 2">
    <name type="scientific">Furfurilactobacillus curtus</name>
    <dbReference type="NCBI Taxonomy" id="1746200"/>
    <lineage>
        <taxon>Bacteria</taxon>
        <taxon>Bacillati</taxon>
        <taxon>Bacillota</taxon>
        <taxon>Bacilli</taxon>
        <taxon>Lactobacillales</taxon>
        <taxon>Lactobacillaceae</taxon>
        <taxon>Furfurilactobacillus</taxon>
    </lineage>
</organism>
<sequence length="44" mass="5160">MPNFSQLLKLRDLAQISLDELVDEDERLRQQLVVEQAFTLCDLL</sequence>
<keyword evidence="2" id="KW-1185">Reference proteome</keyword>
<evidence type="ECO:0000313" key="2">
    <source>
        <dbReference type="Proteomes" id="UP001628078"/>
    </source>
</evidence>
<protein>
    <submittedName>
        <fullName evidence="1">Uncharacterized protein</fullName>
    </submittedName>
</protein>
<gene>
    <name evidence="1" type="ORF">JCM31185_13030</name>
</gene>
<evidence type="ECO:0000313" key="1">
    <source>
        <dbReference type="EMBL" id="GKT06015.1"/>
    </source>
</evidence>
<proteinExistence type="predicted"/>
<comment type="caution">
    <text evidence="1">The sequence shown here is derived from an EMBL/GenBank/DDBJ whole genome shotgun (WGS) entry which is preliminary data.</text>
</comment>